<dbReference type="AlphaFoldDB" id="A0A0B4DTE7"/>
<proteinExistence type="predicted"/>
<dbReference type="Proteomes" id="UP000031196">
    <property type="component" value="Unassembled WGS sequence"/>
</dbReference>
<comment type="caution">
    <text evidence="2">The sequence shown here is derived from an EMBL/GenBank/DDBJ whole genome shotgun (WGS) entry which is preliminary data.</text>
</comment>
<evidence type="ECO:0000313" key="3">
    <source>
        <dbReference type="Proteomes" id="UP000031196"/>
    </source>
</evidence>
<name>A0A0B4DTE7_PSEPS</name>
<dbReference type="OrthoDB" id="4923808at2"/>
<sequence length="251" mass="27347">MTIYQPQSSAEATPTLAELPYDAAEHFAGYAVLGLSFTTGHYLAFRDFPVSSVGPGYRSVWHRTPGGEWTIYANTAPEFSCARYFGAAVHHTAETDIHIQWSGPFTARITVPGVIDWRLELGTSAATSMLTAMAMRMPESLWRNELVLRAMGAFAGPLLNAGRMRVSGVVPNGQTFQAQPRKLWLVTDSQATILGEDAGQPGPLEVQDHLADFWLPQRGLFGAQVGVRFPSTARAREPEPASERTGKKQAA</sequence>
<reference evidence="2 3" key="1">
    <citation type="submission" date="2014-12" db="EMBL/GenBank/DDBJ databases">
        <title>Genome sequencing of Arthrobacter phenanthrenivorans SWC37.</title>
        <authorList>
            <person name="Tan P.W."/>
            <person name="Chan K.-G."/>
        </authorList>
    </citation>
    <scope>NUCLEOTIDE SEQUENCE [LARGE SCALE GENOMIC DNA]</scope>
    <source>
        <strain evidence="2 3">SWC37</strain>
    </source>
</reference>
<dbReference type="RefSeq" id="WP_043448855.1">
    <property type="nucleotide sequence ID" value="NZ_JWTB01000002.1"/>
</dbReference>
<organism evidence="2 3">
    <name type="scientific">Pseudarthrobacter phenanthrenivorans</name>
    <name type="common">Arthrobacter phenanthrenivorans</name>
    <dbReference type="NCBI Taxonomy" id="361575"/>
    <lineage>
        <taxon>Bacteria</taxon>
        <taxon>Bacillati</taxon>
        <taxon>Actinomycetota</taxon>
        <taxon>Actinomycetes</taxon>
        <taxon>Micrococcales</taxon>
        <taxon>Micrococcaceae</taxon>
        <taxon>Pseudarthrobacter</taxon>
    </lineage>
</organism>
<dbReference type="EMBL" id="JWTB01000002">
    <property type="protein sequence ID" value="KIC69976.1"/>
    <property type="molecule type" value="Genomic_DNA"/>
</dbReference>
<gene>
    <name evidence="2" type="ORF">RM50_00835</name>
</gene>
<evidence type="ECO:0000313" key="2">
    <source>
        <dbReference type="EMBL" id="KIC69976.1"/>
    </source>
</evidence>
<accession>A0A0B4DTE7</accession>
<evidence type="ECO:0000256" key="1">
    <source>
        <dbReference type="SAM" id="MobiDB-lite"/>
    </source>
</evidence>
<feature type="compositionally biased region" description="Basic and acidic residues" evidence="1">
    <location>
        <begin position="234"/>
        <end position="251"/>
    </location>
</feature>
<feature type="region of interest" description="Disordered" evidence="1">
    <location>
        <begin position="231"/>
        <end position="251"/>
    </location>
</feature>
<protein>
    <submittedName>
        <fullName evidence="2">Uncharacterized protein</fullName>
    </submittedName>
</protein>